<dbReference type="InParanoid" id="F7PWS8"/>
<comment type="similarity">
    <text evidence="1">Belongs to the RutC family.</text>
</comment>
<dbReference type="FunFam" id="3.30.1330.40:FF:000001">
    <property type="entry name" value="L-PSP family endoribonuclease"/>
    <property type="match status" value="1"/>
</dbReference>
<dbReference type="GO" id="GO:0019239">
    <property type="term" value="F:deaminase activity"/>
    <property type="evidence" value="ECO:0007669"/>
    <property type="project" value="TreeGrafter"/>
</dbReference>
<accession>F7PWS8</accession>
<dbReference type="NCBIfam" id="TIGR00004">
    <property type="entry name" value="Rid family detoxifying hydrolase"/>
    <property type="match status" value="1"/>
</dbReference>
<name>F7PWS8_9MOLU</name>
<dbReference type="Proteomes" id="UP000005707">
    <property type="component" value="Unassembled WGS sequence"/>
</dbReference>
<reference evidence="2 3" key="2">
    <citation type="journal article" date="2013" name="PLoS ONE">
        <title>INDIGO - INtegrated Data Warehouse of MIcrobial GenOmes with Examples from the Red Sea Extremophiles.</title>
        <authorList>
            <person name="Alam I."/>
            <person name="Antunes A."/>
            <person name="Kamau A.A."/>
            <person name="Ba Alawi W."/>
            <person name="Kalkatawi M."/>
            <person name="Stingl U."/>
            <person name="Bajic V.B."/>
        </authorList>
    </citation>
    <scope>NUCLEOTIDE SEQUENCE [LARGE SCALE GENOMIC DNA]</scope>
    <source>
        <strain evidence="2 3">SSD-17B</strain>
    </source>
</reference>
<dbReference type="STRING" id="1033810.HLPCO_001533"/>
<dbReference type="FunCoup" id="F7PWS8">
    <property type="interactions" value="349"/>
</dbReference>
<dbReference type="SUPFAM" id="SSF55298">
    <property type="entry name" value="YjgF-like"/>
    <property type="match status" value="1"/>
</dbReference>
<dbReference type="InterPro" id="IPR006056">
    <property type="entry name" value="RidA"/>
</dbReference>
<dbReference type="PANTHER" id="PTHR11803:SF39">
    <property type="entry name" value="2-IMINOBUTANOATE_2-IMINOPROPANOATE DEAMINASE"/>
    <property type="match status" value="1"/>
</dbReference>
<evidence type="ECO:0000313" key="2">
    <source>
        <dbReference type="EMBL" id="ERJ12547.1"/>
    </source>
</evidence>
<dbReference type="RefSeq" id="WP_008824871.1">
    <property type="nucleotide sequence ID" value="NZ_AFNU02000004.1"/>
</dbReference>
<organism evidence="2 3">
    <name type="scientific">Haloplasma contractile SSD-17B</name>
    <dbReference type="NCBI Taxonomy" id="1033810"/>
    <lineage>
        <taxon>Bacteria</taxon>
        <taxon>Bacillati</taxon>
        <taxon>Mycoplasmatota</taxon>
        <taxon>Mollicutes</taxon>
        <taxon>Haloplasmatales</taxon>
        <taxon>Haloplasmataceae</taxon>
        <taxon>Haloplasma</taxon>
    </lineage>
</organism>
<dbReference type="OrthoDB" id="9803101at2"/>
<dbReference type="EMBL" id="AFNU02000004">
    <property type="protein sequence ID" value="ERJ12547.1"/>
    <property type="molecule type" value="Genomic_DNA"/>
</dbReference>
<dbReference type="eggNOG" id="COG0251">
    <property type="taxonomic scope" value="Bacteria"/>
</dbReference>
<keyword evidence="3" id="KW-1185">Reference proteome</keyword>
<evidence type="ECO:0000313" key="3">
    <source>
        <dbReference type="Proteomes" id="UP000005707"/>
    </source>
</evidence>
<sequence length="126" mass="14174">MSNEMIFTEHAPRAIGPYSQAIKKGNMLFISGQIPFIPETMTLISDDVSKQTEQVLKNLRAILEKANYSFDDVVKTTIYISDMNDFSQVNEVYATIFSENKPARATVEVSRLPKDVKVEIDAIAIK</sequence>
<dbReference type="AlphaFoldDB" id="F7PWS8"/>
<dbReference type="GO" id="GO:0005829">
    <property type="term" value="C:cytosol"/>
    <property type="evidence" value="ECO:0007669"/>
    <property type="project" value="TreeGrafter"/>
</dbReference>
<dbReference type="Pfam" id="PF01042">
    <property type="entry name" value="Ribonuc_L-PSP"/>
    <property type="match status" value="1"/>
</dbReference>
<evidence type="ECO:0000256" key="1">
    <source>
        <dbReference type="ARBA" id="ARBA00010552"/>
    </source>
</evidence>
<protein>
    <submittedName>
        <fullName evidence="2">Enamine-imine deaminase protein</fullName>
    </submittedName>
</protein>
<dbReference type="InterPro" id="IPR019897">
    <property type="entry name" value="RidA_CS"/>
</dbReference>
<dbReference type="Gene3D" id="3.30.1330.40">
    <property type="entry name" value="RutC-like"/>
    <property type="match status" value="1"/>
</dbReference>
<gene>
    <name evidence="2" type="primary">yjgF</name>
    <name evidence="2" type="ORF">HLPCO_001533</name>
</gene>
<proteinExistence type="inferred from homology"/>
<comment type="caution">
    <text evidence="2">The sequence shown here is derived from an EMBL/GenBank/DDBJ whole genome shotgun (WGS) entry which is preliminary data.</text>
</comment>
<reference evidence="2 3" key="1">
    <citation type="journal article" date="2011" name="J. Bacteriol.">
        <title>Genome sequence of Haloplasma contractile, an unusual contractile bacterium from a deep-sea anoxic brine lake.</title>
        <authorList>
            <person name="Antunes A."/>
            <person name="Alam I."/>
            <person name="El Dorry H."/>
            <person name="Siam R."/>
            <person name="Robertson A."/>
            <person name="Bajic V.B."/>
            <person name="Stingl U."/>
        </authorList>
    </citation>
    <scope>NUCLEOTIDE SEQUENCE [LARGE SCALE GENOMIC DNA]</scope>
    <source>
        <strain evidence="2 3">SSD-17B</strain>
    </source>
</reference>
<dbReference type="InterPro" id="IPR035959">
    <property type="entry name" value="RutC-like_sf"/>
</dbReference>
<dbReference type="PROSITE" id="PS01094">
    <property type="entry name" value="UPF0076"/>
    <property type="match status" value="1"/>
</dbReference>
<dbReference type="PANTHER" id="PTHR11803">
    <property type="entry name" value="2-IMINOBUTANOATE/2-IMINOPROPANOATE DEAMINASE RIDA"/>
    <property type="match status" value="1"/>
</dbReference>
<dbReference type="InterPro" id="IPR006175">
    <property type="entry name" value="YjgF/YER057c/UK114"/>
</dbReference>
<dbReference type="CDD" id="cd00448">
    <property type="entry name" value="YjgF_YER057c_UK114_family"/>
    <property type="match status" value="1"/>
</dbReference>